<dbReference type="EMBL" id="JAFIQS020000001">
    <property type="protein sequence ID" value="KAH9487206.1"/>
    <property type="molecule type" value="Genomic_DNA"/>
</dbReference>
<name>A0ACB8HGZ0_PSICU</name>
<comment type="caution">
    <text evidence="1">The sequence shown here is derived from an EMBL/GenBank/DDBJ whole genome shotgun (WGS) entry which is preliminary data.</text>
</comment>
<evidence type="ECO:0000313" key="2">
    <source>
        <dbReference type="Proteomes" id="UP000664032"/>
    </source>
</evidence>
<organism evidence="1 2">
    <name type="scientific">Psilocybe cubensis</name>
    <name type="common">Psychedelic mushroom</name>
    <name type="synonym">Stropharia cubensis</name>
    <dbReference type="NCBI Taxonomy" id="181762"/>
    <lineage>
        <taxon>Eukaryota</taxon>
        <taxon>Fungi</taxon>
        <taxon>Dikarya</taxon>
        <taxon>Basidiomycota</taxon>
        <taxon>Agaricomycotina</taxon>
        <taxon>Agaricomycetes</taxon>
        <taxon>Agaricomycetidae</taxon>
        <taxon>Agaricales</taxon>
        <taxon>Agaricineae</taxon>
        <taxon>Strophariaceae</taxon>
        <taxon>Psilocybe</taxon>
    </lineage>
</organism>
<evidence type="ECO:0000313" key="1">
    <source>
        <dbReference type="EMBL" id="KAH9487206.1"/>
    </source>
</evidence>
<accession>A0ACB8HGZ0</accession>
<proteinExistence type="predicted"/>
<sequence>MAHSSAPSYNLANCLQVWEYPIKEIYVWCQSHTNVDKLRICLDLAHGSTNISKVHIQLQRAVQIQLGMSRHPDSLQFLPTSVTFIANHSKFTIRDGFVLCKAQAVPGTTVKDFVNAMQMHMPRYRLPSDDLQHIGWAESSLNIVDALVLSLQRISGV</sequence>
<reference evidence="1" key="1">
    <citation type="submission" date="2021-10" db="EMBL/GenBank/DDBJ databases">
        <title>Psilocybe cubensis genome.</title>
        <authorList>
            <person name="Mckernan K.J."/>
            <person name="Crawford S."/>
            <person name="Trippe A."/>
            <person name="Kane L.T."/>
            <person name="Mclaughlin S."/>
        </authorList>
    </citation>
    <scope>NUCLEOTIDE SEQUENCE</scope>
    <source>
        <strain evidence="1">MGC-MH-2018</strain>
    </source>
</reference>
<keyword evidence="2" id="KW-1185">Reference proteome</keyword>
<dbReference type="Proteomes" id="UP000664032">
    <property type="component" value="Unassembled WGS sequence"/>
</dbReference>
<gene>
    <name evidence="1" type="ORF">JR316_0001275</name>
</gene>
<protein>
    <submittedName>
        <fullName evidence="1">Uncharacterized protein</fullName>
    </submittedName>
</protein>